<proteinExistence type="inferred from homology"/>
<dbReference type="AlphaFoldDB" id="A0A3D9YMW2"/>
<evidence type="ECO:0000313" key="2">
    <source>
        <dbReference type="EMBL" id="REF83318.1"/>
    </source>
</evidence>
<gene>
    <name evidence="2" type="ORF">DES32_3237</name>
</gene>
<comment type="similarity">
    <text evidence="1">Belongs to the outer membrane factor (OMF) (TC 1.B.17) family.</text>
</comment>
<evidence type="ECO:0000313" key="3">
    <source>
        <dbReference type="Proteomes" id="UP000256900"/>
    </source>
</evidence>
<dbReference type="Proteomes" id="UP000256900">
    <property type="component" value="Unassembled WGS sequence"/>
</dbReference>
<dbReference type="InterPro" id="IPR003423">
    <property type="entry name" value="OMP_efflux"/>
</dbReference>
<sequence>MAILAGILASSCVRDQPVPLSPAVSAAALESRSLSDPRLRQFVLAATRPDAPDDAPIRWDLASLTAAALYYHPDIALAEAKLAAARAAVITAKQTPNPVLNLTNIVGQSVVPGGIPAGAAPLTIGPAIDLVIDTFGRKEARTAEAERLEQAARWDLATAAWQVRSRVRAALLALWAAERRMALTRQRLALQNQLVELLEHRQAAGEVSSLDVSRERVNRAQIILAQHDLDLAVAEAHVRLAIAIGVPDHTLDGIGLVTGVFDYPPGLGARADSDLWRREALTRRPDIQASLAAYAASEATLNLAVAGQYPDLALSPGYSYQYGVNQYQLNVLSTLPIFNQNQGAIAEAVARRQEAAASFIGLQAQVIGEIDQATVAYRKSTQTLASANALQADERHRAEAMEKSFAAGQADRPTLVSTQMEAAVTALANFDALLQQREALGSLEDALERPLYGPEILLALPQAPLPPQPRSAS</sequence>
<dbReference type="RefSeq" id="WP_165204362.1">
    <property type="nucleotide sequence ID" value="NZ_CP025086.1"/>
</dbReference>
<protein>
    <submittedName>
        <fullName evidence="2">Outer membrane protein TolC</fullName>
    </submittedName>
</protein>
<dbReference type="PANTHER" id="PTHR30203:SF24">
    <property type="entry name" value="BLR4935 PROTEIN"/>
    <property type="match status" value="1"/>
</dbReference>
<comment type="caution">
    <text evidence="2">The sequence shown here is derived from an EMBL/GenBank/DDBJ whole genome shotgun (WGS) entry which is preliminary data.</text>
</comment>
<dbReference type="PANTHER" id="PTHR30203">
    <property type="entry name" value="OUTER MEMBRANE CATION EFFLUX PROTEIN"/>
    <property type="match status" value="1"/>
</dbReference>
<dbReference type="EMBL" id="QUMO01000006">
    <property type="protein sequence ID" value="REF83318.1"/>
    <property type="molecule type" value="Genomic_DNA"/>
</dbReference>
<dbReference type="InterPro" id="IPR010131">
    <property type="entry name" value="MdtP/NodT-like"/>
</dbReference>
<reference evidence="2 3" key="1">
    <citation type="submission" date="2018-08" db="EMBL/GenBank/DDBJ databases">
        <title>Genomic Encyclopedia of Type Strains, Phase IV (KMG-IV): sequencing the most valuable type-strain genomes for metagenomic binning, comparative biology and taxonomic classification.</title>
        <authorList>
            <person name="Goeker M."/>
        </authorList>
    </citation>
    <scope>NUCLEOTIDE SEQUENCE [LARGE SCALE GENOMIC DNA]</scope>
    <source>
        <strain evidence="2 3">BW863</strain>
    </source>
</reference>
<accession>A0A3D9YMW2</accession>
<dbReference type="GO" id="GO:0015562">
    <property type="term" value="F:efflux transmembrane transporter activity"/>
    <property type="evidence" value="ECO:0007669"/>
    <property type="project" value="InterPro"/>
</dbReference>
<name>A0A3D9YMW2_9HYPH</name>
<organism evidence="2 3">
    <name type="scientific">Methylovirgula ligni</name>
    <dbReference type="NCBI Taxonomy" id="569860"/>
    <lineage>
        <taxon>Bacteria</taxon>
        <taxon>Pseudomonadati</taxon>
        <taxon>Pseudomonadota</taxon>
        <taxon>Alphaproteobacteria</taxon>
        <taxon>Hyphomicrobiales</taxon>
        <taxon>Beijerinckiaceae</taxon>
        <taxon>Methylovirgula</taxon>
    </lineage>
</organism>
<dbReference type="Gene3D" id="1.20.1600.10">
    <property type="entry name" value="Outer membrane efflux proteins (OEP)"/>
    <property type="match status" value="1"/>
</dbReference>
<evidence type="ECO:0000256" key="1">
    <source>
        <dbReference type="ARBA" id="ARBA00007613"/>
    </source>
</evidence>
<keyword evidence="3" id="KW-1185">Reference proteome</keyword>
<dbReference type="Pfam" id="PF02321">
    <property type="entry name" value="OEP"/>
    <property type="match status" value="2"/>
</dbReference>
<dbReference type="SUPFAM" id="SSF56954">
    <property type="entry name" value="Outer membrane efflux proteins (OEP)"/>
    <property type="match status" value="1"/>
</dbReference>